<dbReference type="RefSeq" id="WP_021758869.1">
    <property type="nucleotide sequence ID" value="NC_022444.1"/>
</dbReference>
<organism evidence="1 2">
    <name type="scientific">Megalodesulfovibrio gigas (strain ATCC 19364 / DSM 1382 / NCIMB 9332 / VKM B-1759)</name>
    <name type="common">Desulfovibrio gigas</name>
    <dbReference type="NCBI Taxonomy" id="1121448"/>
    <lineage>
        <taxon>Bacteria</taxon>
        <taxon>Pseudomonadati</taxon>
        <taxon>Thermodesulfobacteriota</taxon>
        <taxon>Desulfovibrionia</taxon>
        <taxon>Desulfovibrionales</taxon>
        <taxon>Desulfovibrionaceae</taxon>
        <taxon>Megalodesulfovibrio</taxon>
    </lineage>
</organism>
<dbReference type="PROSITE" id="PS51257">
    <property type="entry name" value="PROKAR_LIPOPROTEIN"/>
    <property type="match status" value="1"/>
</dbReference>
<sequence length="390" mass="42826">MKIAKVLFPSACVVVGACLAVAALDLAFRWYESHHLIHNLEDLPGPFNLQELGYHHHGQPVPRNKTAETFRILSLGDSFAHSVTTSENTYAAMLEAALNETVASRPQGARSVEVINLGVPSVSFPEYLKQGRHWSPLLEHDAVVLNIYAGNDFHEARDVPLSTAVRERLNVQVGLGTHIPRTHLLRFMDYLAAFVKSGTIQPPKVMDAPSDYDPVLIGEMDAETYRMVMLIAARRYAPALHEEFQPSLAWCREAMRFLAEEARQGRVVRILVSPPHFWHDPHWLQEVQQAPEFAGQQLDPDLPAVLVRQLAAAEGLDPDVVLDLQSALQQRAAAGETLYLGTNSHWTVAGNAVAADVLERAFAPVLAAWPGKAAFSASQLGLAAAARAVQ</sequence>
<dbReference type="STRING" id="1121448.DGI_0329"/>
<accession>T2G7Z2</accession>
<dbReference type="eggNOG" id="ENOG50317RJ">
    <property type="taxonomic scope" value="Bacteria"/>
</dbReference>
<dbReference type="AlphaFoldDB" id="T2G7Z2"/>
<dbReference type="InterPro" id="IPR036514">
    <property type="entry name" value="SGNH_hydro_sf"/>
</dbReference>
<protein>
    <recommendedName>
        <fullName evidence="3">AlgX/AlgJ SGNH hydrolase-like domain-containing protein</fullName>
    </recommendedName>
</protein>
<dbReference type="EMBL" id="CP006585">
    <property type="protein sequence ID" value="AGW12256.1"/>
    <property type="molecule type" value="Genomic_DNA"/>
</dbReference>
<gene>
    <name evidence="1" type="ORF">DGI_0329</name>
</gene>
<dbReference type="Gene3D" id="3.40.50.1110">
    <property type="entry name" value="SGNH hydrolase"/>
    <property type="match status" value="1"/>
</dbReference>
<dbReference type="HOGENOM" id="CLU_707378_0_0_7"/>
<reference evidence="1 2" key="1">
    <citation type="journal article" date="2013" name="J. Bacteriol.">
        <title>Roles of HynAB and Ech, the only two hydrogenases found in the model sulfate reducer Desulfovibrio gigas.</title>
        <authorList>
            <person name="Morais-Silva F.O."/>
            <person name="Santos C.I."/>
            <person name="Rodrigues R."/>
            <person name="Pereira I.A."/>
            <person name="Rodrigues-Pousada C."/>
        </authorList>
    </citation>
    <scope>NUCLEOTIDE SEQUENCE [LARGE SCALE GENOMIC DNA]</scope>
    <source>
        <strain evidence="2">ATCC 19364 / DSM 1382 / NCIMB 9332 / VKM B-1759</strain>
    </source>
</reference>
<keyword evidence="2" id="KW-1185">Reference proteome</keyword>
<dbReference type="SUPFAM" id="SSF52266">
    <property type="entry name" value="SGNH hydrolase"/>
    <property type="match status" value="1"/>
</dbReference>
<evidence type="ECO:0008006" key="3">
    <source>
        <dbReference type="Google" id="ProtNLM"/>
    </source>
</evidence>
<dbReference type="PATRIC" id="fig|1121448.10.peg.334"/>
<evidence type="ECO:0000313" key="2">
    <source>
        <dbReference type="Proteomes" id="UP000016587"/>
    </source>
</evidence>
<name>T2G7Z2_MEGG1</name>
<reference evidence="2" key="2">
    <citation type="submission" date="2013-07" db="EMBL/GenBank/DDBJ databases">
        <authorList>
            <person name="Morais-Silva F.O."/>
            <person name="Rezende A.M."/>
            <person name="Pimentel C."/>
            <person name="Resende D.M."/>
            <person name="Santos C.I."/>
            <person name="Clemente C."/>
            <person name="de Oliveira L.M."/>
            <person name="da Silva S.M."/>
            <person name="Costa D.A."/>
            <person name="Varela-Raposo A."/>
            <person name="Horacio E.C.A."/>
            <person name="Matos M."/>
            <person name="Flores O."/>
            <person name="Ruiz J.C."/>
            <person name="Rodrigues-Pousada C."/>
        </authorList>
    </citation>
    <scope>NUCLEOTIDE SEQUENCE [LARGE SCALE GENOMIC DNA]</scope>
    <source>
        <strain evidence="2">ATCC 19364 / DSM 1382 / NCIMB 9332 / VKM B-1759</strain>
    </source>
</reference>
<dbReference type="Proteomes" id="UP000016587">
    <property type="component" value="Chromosome"/>
</dbReference>
<proteinExistence type="predicted"/>
<dbReference type="GO" id="GO:0016788">
    <property type="term" value="F:hydrolase activity, acting on ester bonds"/>
    <property type="evidence" value="ECO:0007669"/>
    <property type="project" value="UniProtKB-ARBA"/>
</dbReference>
<dbReference type="OrthoDB" id="929628at2"/>
<dbReference type="KEGG" id="dgg:DGI_0329"/>
<evidence type="ECO:0000313" key="1">
    <source>
        <dbReference type="EMBL" id="AGW12256.1"/>
    </source>
</evidence>